<organism evidence="1 2">
    <name type="scientific">Agromyces humatus</name>
    <dbReference type="NCBI Taxonomy" id="279573"/>
    <lineage>
        <taxon>Bacteria</taxon>
        <taxon>Bacillati</taxon>
        <taxon>Actinomycetota</taxon>
        <taxon>Actinomycetes</taxon>
        <taxon>Micrococcales</taxon>
        <taxon>Microbacteriaceae</taxon>
        <taxon>Agromyces</taxon>
    </lineage>
</organism>
<comment type="caution">
    <text evidence="1">The sequence shown here is derived from an EMBL/GenBank/DDBJ whole genome shotgun (WGS) entry which is preliminary data.</text>
</comment>
<dbReference type="Proteomes" id="UP001500506">
    <property type="component" value="Unassembled WGS sequence"/>
</dbReference>
<dbReference type="EMBL" id="BAAANH010000010">
    <property type="protein sequence ID" value="GAA1771902.1"/>
    <property type="molecule type" value="Genomic_DNA"/>
</dbReference>
<dbReference type="Gene3D" id="2.40.30.100">
    <property type="entry name" value="AF2212/PG0164-like"/>
    <property type="match status" value="1"/>
</dbReference>
<dbReference type="SUPFAM" id="SSF141694">
    <property type="entry name" value="AF2212/PG0164-like"/>
    <property type="match status" value="1"/>
</dbReference>
<evidence type="ECO:0000313" key="1">
    <source>
        <dbReference type="EMBL" id="GAA1771902.1"/>
    </source>
</evidence>
<proteinExistence type="predicted"/>
<dbReference type="InterPro" id="IPR015018">
    <property type="entry name" value="DUF1905"/>
</dbReference>
<evidence type="ECO:0008006" key="3">
    <source>
        <dbReference type="Google" id="ProtNLM"/>
    </source>
</evidence>
<dbReference type="InterPro" id="IPR037079">
    <property type="entry name" value="AF2212/PG0164-like_sf"/>
</dbReference>
<dbReference type="RefSeq" id="WP_232499808.1">
    <property type="nucleotide sequence ID" value="NZ_BAAANH010000010.1"/>
</dbReference>
<gene>
    <name evidence="1" type="ORF">GCM10009747_37020</name>
</gene>
<dbReference type="Pfam" id="PF08922">
    <property type="entry name" value="DUF1905"/>
    <property type="match status" value="1"/>
</dbReference>
<keyword evidence="2" id="KW-1185">Reference proteome</keyword>
<evidence type="ECO:0000313" key="2">
    <source>
        <dbReference type="Proteomes" id="UP001500506"/>
    </source>
</evidence>
<protein>
    <recommendedName>
        <fullName evidence="3">DUF1905 domain-containing protein</fullName>
    </recommendedName>
</protein>
<accession>A0ABP4XBP7</accession>
<sequence length="151" mass="16231">MTRRESCIDIHEGATGGNNVGIVVPEDIVLGFGRGKRVPVVVTIDGGYTYRNSIASMGGRFLISFNAETRAATGRGAGDEIEVTLEVDDAPRTVDIPTELAAALDTDPSAAKAWSTLSYSRQRAHAESVETAKTDDTRTRRVQKVIEALRP</sequence>
<reference evidence="2" key="1">
    <citation type="journal article" date="2019" name="Int. J. Syst. Evol. Microbiol.">
        <title>The Global Catalogue of Microorganisms (GCM) 10K type strain sequencing project: providing services to taxonomists for standard genome sequencing and annotation.</title>
        <authorList>
            <consortium name="The Broad Institute Genomics Platform"/>
            <consortium name="The Broad Institute Genome Sequencing Center for Infectious Disease"/>
            <person name="Wu L."/>
            <person name="Ma J."/>
        </authorList>
    </citation>
    <scope>NUCLEOTIDE SEQUENCE [LARGE SCALE GENOMIC DNA]</scope>
    <source>
        <strain evidence="2">JCM 14319</strain>
    </source>
</reference>
<dbReference type="Pfam" id="PF13376">
    <property type="entry name" value="OmdA"/>
    <property type="match status" value="1"/>
</dbReference>
<name>A0ABP4XBP7_9MICO</name>